<protein>
    <submittedName>
        <fullName evidence="1">Uncharacterized protein</fullName>
    </submittedName>
</protein>
<reference evidence="1 2" key="1">
    <citation type="journal article" date="2012" name="Stand. Genomic Sci.">
        <title>Complete genome sequence of Marinomonas posidonica type strain (IVIA-Po-181(T)).</title>
        <authorList>
            <person name="Lucas-Elio P."/>
            <person name="Goodwin L."/>
            <person name="Woyke T."/>
            <person name="Pitluck S."/>
            <person name="Nolan M."/>
            <person name="Kyrpides N.C."/>
            <person name="Detter J.C."/>
            <person name="Copeland A."/>
            <person name="Lu M."/>
            <person name="Bruce D."/>
            <person name="Detter C."/>
            <person name="Tapia R."/>
            <person name="Han S."/>
            <person name="Land M.L."/>
            <person name="Ivanova N."/>
            <person name="Mikhailova N."/>
            <person name="Johnston A.W."/>
            <person name="Sanchez-Amat A."/>
        </authorList>
    </citation>
    <scope>NUCLEOTIDE SEQUENCE [LARGE SCALE GENOMIC DNA]</scope>
    <source>
        <strain evidence="2">CECT 7376 / NCIMB 14433 / IVIA-Po-181</strain>
    </source>
</reference>
<organism evidence="1 2">
    <name type="scientific">Marinomonas posidonica (strain CECT 7376 / NCIMB 14433 / IVIA-Po-181)</name>
    <dbReference type="NCBI Taxonomy" id="491952"/>
    <lineage>
        <taxon>Bacteria</taxon>
        <taxon>Pseudomonadati</taxon>
        <taxon>Pseudomonadota</taxon>
        <taxon>Gammaproteobacteria</taxon>
        <taxon>Oceanospirillales</taxon>
        <taxon>Oceanospirillaceae</taxon>
        <taxon>Marinomonas</taxon>
    </lineage>
</organism>
<dbReference type="STRING" id="491952.Mar181_0652"/>
<dbReference type="OrthoDB" id="5846811at2"/>
<proteinExistence type="predicted"/>
<dbReference type="Proteomes" id="UP000009230">
    <property type="component" value="Chromosome"/>
</dbReference>
<name>F6D0Y5_MARPP</name>
<dbReference type="KEGG" id="mpc:Mar181_0652"/>
<evidence type="ECO:0000313" key="1">
    <source>
        <dbReference type="EMBL" id="AEF53708.1"/>
    </source>
</evidence>
<sequence length="373" mass="41104">MAHLHHWDNLISQSTFTSSVDYRKQILELIEQAKLAEGKLHKFMAELSANINNESGKPITYTRAPLKTKGRIGEKCGIKVWSDPSRDVTGMKTPLEVKDIARATIVFSTVAQMLAFRDYIYNTPEYQAVSGLDTPAVKDLWAKGVTDEYKDVKFFLQVNIDFSYGGKAKQKVPHIVELQLNVAQMDRGKSYGHAFYNISRAAVRDGKVGFFPADKNCKIVIPANKKGRVGNKLRTALSQCKSMAGNDSEINLAINIMRKMLKKKFQTVEEANKKQKKADAANTDAGAGAGAASSVVAYTNAKGKPADKYDFVDDGKPLVIVCGVYNPKKEEKQDTDAAQAWAIARLSSFIWSNFTAFQNKPGVTGIAANIHEA</sequence>
<dbReference type="HOGENOM" id="CLU_766828_0_0_6"/>
<dbReference type="RefSeq" id="WP_013795185.1">
    <property type="nucleotide sequence ID" value="NC_015559.1"/>
</dbReference>
<dbReference type="EMBL" id="CP002771">
    <property type="protein sequence ID" value="AEF53708.1"/>
    <property type="molecule type" value="Genomic_DNA"/>
</dbReference>
<gene>
    <name evidence="1" type="ordered locus">Mar181_0652</name>
</gene>
<evidence type="ECO:0000313" key="2">
    <source>
        <dbReference type="Proteomes" id="UP000009230"/>
    </source>
</evidence>
<dbReference type="AlphaFoldDB" id="F6D0Y5"/>
<accession>F6D0Y5</accession>
<keyword evidence="2" id="KW-1185">Reference proteome</keyword>